<keyword evidence="7" id="KW-0963">Cytoplasm</keyword>
<dbReference type="InterPro" id="IPR001328">
    <property type="entry name" value="Pept_tRNA_hydro"/>
</dbReference>
<dbReference type="PROSITE" id="PS01196">
    <property type="entry name" value="PEPT_TRNA_HYDROL_2"/>
    <property type="match status" value="1"/>
</dbReference>
<dbReference type="Gene3D" id="3.40.50.1470">
    <property type="entry name" value="Peptidyl-tRNA hydrolase"/>
    <property type="match status" value="1"/>
</dbReference>
<keyword evidence="4 7" id="KW-0694">RNA-binding</keyword>
<feature type="binding site" evidence="7">
    <location>
        <position position="18"/>
    </location>
    <ligand>
        <name>tRNA</name>
        <dbReference type="ChEBI" id="CHEBI:17843"/>
    </ligand>
</feature>
<comment type="subcellular location">
    <subcellularLocation>
        <location evidence="7">Cytoplasm</location>
    </subcellularLocation>
</comment>
<evidence type="ECO:0000256" key="7">
    <source>
        <dbReference type="HAMAP-Rule" id="MF_00083"/>
    </source>
</evidence>
<dbReference type="GO" id="GO:0000049">
    <property type="term" value="F:tRNA binding"/>
    <property type="evidence" value="ECO:0007669"/>
    <property type="project" value="UniProtKB-UniRule"/>
</dbReference>
<dbReference type="Pfam" id="PF01195">
    <property type="entry name" value="Pept_tRNA_hydro"/>
    <property type="match status" value="1"/>
</dbReference>
<dbReference type="NCBIfam" id="TIGR00447">
    <property type="entry name" value="pth"/>
    <property type="match status" value="1"/>
</dbReference>
<name>M1LNY4_9PROT</name>
<evidence type="ECO:0000256" key="6">
    <source>
        <dbReference type="ARBA" id="ARBA00050038"/>
    </source>
</evidence>
<dbReference type="CDD" id="cd00462">
    <property type="entry name" value="PTH"/>
    <property type="match status" value="1"/>
</dbReference>
<dbReference type="STRING" id="1208918.CDEE_0323"/>
<comment type="function">
    <text evidence="7">Hydrolyzes ribosome-free peptidyl-tRNAs (with 1 or more amino acids incorporated), which drop off the ribosome during protein synthesis, or as a result of ribosome stalling.</text>
</comment>
<dbReference type="EC" id="3.1.1.29" evidence="1 7"/>
<reference evidence="10 11" key="1">
    <citation type="journal article" date="2013" name="Genome Biol. Evol.">
        <title>Genome evolution and phylogenomic analysis of candidatus kinetoplastibacterium, the betaproteobacterial endosymbionts of strigomonas and angomonas.</title>
        <authorList>
            <person name="Alves J.M."/>
            <person name="Serrano M.G."/>
            <person name="Maia da Silva F."/>
            <person name="Voegtly L.J."/>
            <person name="Matveyev A.V."/>
            <person name="Teixeira M.M."/>
            <person name="Camargo E.P."/>
            <person name="Buck G.A."/>
        </authorList>
    </citation>
    <scope>NUCLEOTIDE SEQUENCE [LARGE SCALE GENOMIC DNA]</scope>
    <source>
        <strain evidence="10 11">TCC036E</strain>
    </source>
</reference>
<organism evidence="10 11">
    <name type="scientific">Candidatus Kinetoplastidibacterium crithidiae TCC036E</name>
    <dbReference type="NCBI Taxonomy" id="1208918"/>
    <lineage>
        <taxon>Bacteria</taxon>
        <taxon>Pseudomonadati</taxon>
        <taxon>Pseudomonadota</taxon>
        <taxon>Betaproteobacteria</taxon>
        <taxon>Candidatus Kinetoplastidibacterium</taxon>
    </lineage>
</organism>
<keyword evidence="2 7" id="KW-0820">tRNA-binding</keyword>
<dbReference type="InterPro" id="IPR036416">
    <property type="entry name" value="Pept_tRNA_hydro_sf"/>
</dbReference>
<comment type="function">
    <text evidence="7">Catalyzes the release of premature peptidyl moieties from peptidyl-tRNA molecules trapped in stalled 50S ribosomal subunits, and thus maintains levels of free tRNAs and 50S ribosomes.</text>
</comment>
<dbReference type="AlphaFoldDB" id="M1LNY4"/>
<evidence type="ECO:0000256" key="1">
    <source>
        <dbReference type="ARBA" id="ARBA00013260"/>
    </source>
</evidence>
<dbReference type="eggNOG" id="COG0193">
    <property type="taxonomic scope" value="Bacteria"/>
</dbReference>
<dbReference type="PATRIC" id="fig|1208918.3.peg.93"/>
<dbReference type="PANTHER" id="PTHR17224">
    <property type="entry name" value="PEPTIDYL-TRNA HYDROLASE"/>
    <property type="match status" value="1"/>
</dbReference>
<gene>
    <name evidence="7" type="primary">pth</name>
    <name evidence="10" type="ORF">CDEE_0323</name>
</gene>
<dbReference type="KEGG" id="kct:CDEE_0323"/>
<feature type="site" description="Discriminates between blocked and unblocked aminoacyl-tRNA" evidence="7">
    <location>
        <position position="13"/>
    </location>
</feature>
<evidence type="ECO:0000256" key="4">
    <source>
        <dbReference type="ARBA" id="ARBA00022884"/>
    </source>
</evidence>
<comment type="similarity">
    <text evidence="5 7 9">Belongs to the PTH family.</text>
</comment>
<evidence type="ECO:0000256" key="9">
    <source>
        <dbReference type="RuleBase" id="RU004320"/>
    </source>
</evidence>
<accession>M1LNY4</accession>
<dbReference type="HOGENOM" id="CLU_062456_3_1_4"/>
<dbReference type="GO" id="GO:0006515">
    <property type="term" value="P:protein quality control for misfolded or incompletely synthesized proteins"/>
    <property type="evidence" value="ECO:0007669"/>
    <property type="project" value="UniProtKB-UniRule"/>
</dbReference>
<evidence type="ECO:0000256" key="3">
    <source>
        <dbReference type="ARBA" id="ARBA00022801"/>
    </source>
</evidence>
<feature type="binding site" evidence="7">
    <location>
        <position position="71"/>
    </location>
    <ligand>
        <name>tRNA</name>
        <dbReference type="ChEBI" id="CHEBI:17843"/>
    </ligand>
</feature>
<feature type="site" description="Stabilizes the basic form of H active site to accept a proton" evidence="7">
    <location>
        <position position="96"/>
    </location>
</feature>
<evidence type="ECO:0000313" key="11">
    <source>
        <dbReference type="Proteomes" id="UP000011686"/>
    </source>
</evidence>
<dbReference type="GO" id="GO:0005737">
    <property type="term" value="C:cytoplasm"/>
    <property type="evidence" value="ECO:0007669"/>
    <property type="project" value="UniProtKB-SubCell"/>
</dbReference>
<dbReference type="InterPro" id="IPR018171">
    <property type="entry name" value="Pept_tRNA_hydro_CS"/>
</dbReference>
<dbReference type="HAMAP" id="MF_00083">
    <property type="entry name" value="Pept_tRNA_hydro_bact"/>
    <property type="match status" value="1"/>
</dbReference>
<dbReference type="RefSeq" id="WP_015238940.1">
    <property type="nucleotide sequence ID" value="NC_020283.1"/>
</dbReference>
<proteinExistence type="inferred from homology"/>
<dbReference type="SUPFAM" id="SSF53178">
    <property type="entry name" value="Peptidyl-tRNA hydrolase-like"/>
    <property type="match status" value="1"/>
</dbReference>
<feature type="active site" description="Proton acceptor" evidence="7">
    <location>
        <position position="23"/>
    </location>
</feature>
<protein>
    <recommendedName>
        <fullName evidence="6 7">Peptidyl-tRNA hydrolase</fullName>
        <shortName evidence="7">Pth</shortName>
        <ecNumber evidence="1 7">3.1.1.29</ecNumber>
    </recommendedName>
</protein>
<dbReference type="Proteomes" id="UP000011686">
    <property type="component" value="Chromosome"/>
</dbReference>
<evidence type="ECO:0000313" key="10">
    <source>
        <dbReference type="EMBL" id="AGF47397.1"/>
    </source>
</evidence>
<dbReference type="GO" id="GO:0004045">
    <property type="term" value="F:peptidyl-tRNA hydrolase activity"/>
    <property type="evidence" value="ECO:0007669"/>
    <property type="project" value="UniProtKB-UniRule"/>
</dbReference>
<evidence type="ECO:0000256" key="5">
    <source>
        <dbReference type="ARBA" id="ARBA00038063"/>
    </source>
</evidence>
<keyword evidence="3 7" id="KW-0378">Hydrolase</keyword>
<comment type="catalytic activity">
    <reaction evidence="7 8">
        <text>an N-acyl-L-alpha-aminoacyl-tRNA + H2O = an N-acyl-L-amino acid + a tRNA + H(+)</text>
        <dbReference type="Rhea" id="RHEA:54448"/>
        <dbReference type="Rhea" id="RHEA-COMP:10123"/>
        <dbReference type="Rhea" id="RHEA-COMP:13883"/>
        <dbReference type="ChEBI" id="CHEBI:15377"/>
        <dbReference type="ChEBI" id="CHEBI:15378"/>
        <dbReference type="ChEBI" id="CHEBI:59874"/>
        <dbReference type="ChEBI" id="CHEBI:78442"/>
        <dbReference type="ChEBI" id="CHEBI:138191"/>
        <dbReference type="EC" id="3.1.1.29"/>
    </reaction>
</comment>
<comment type="subunit">
    <text evidence="7">Monomer.</text>
</comment>
<dbReference type="FunFam" id="3.40.50.1470:FF:000001">
    <property type="entry name" value="Peptidyl-tRNA hydrolase"/>
    <property type="match status" value="1"/>
</dbReference>
<evidence type="ECO:0000256" key="2">
    <source>
        <dbReference type="ARBA" id="ARBA00022555"/>
    </source>
</evidence>
<evidence type="ECO:0000256" key="8">
    <source>
        <dbReference type="RuleBase" id="RU000673"/>
    </source>
</evidence>
<dbReference type="PROSITE" id="PS01195">
    <property type="entry name" value="PEPT_TRNA_HYDROL_1"/>
    <property type="match status" value="1"/>
</dbReference>
<keyword evidence="11" id="KW-1185">Reference proteome</keyword>
<sequence length="194" mass="21913">MKAALRLIVGLGNPGSEYLTTRHNAGFWLLDIFSEALKTNFVYDKYFDGLISKVYRNSNNIIFFKPSTYMNNSGDALYRLVNFYKINPESILVLHDELDLPPGDIRVKFNGGSAGHNGLRSIQKVIGSDFWRIRIGIGHPRSLSSKQLVSDFVLDSPNSSEQRQINVAMDCCLNCIFDILDGNFETVRNKLKNT</sequence>
<dbReference type="PANTHER" id="PTHR17224:SF1">
    <property type="entry name" value="PEPTIDYL-TRNA HYDROLASE"/>
    <property type="match status" value="1"/>
</dbReference>
<feature type="binding site" evidence="7">
    <location>
        <position position="69"/>
    </location>
    <ligand>
        <name>tRNA</name>
        <dbReference type="ChEBI" id="CHEBI:17843"/>
    </ligand>
</feature>
<dbReference type="GO" id="GO:0072344">
    <property type="term" value="P:rescue of stalled ribosome"/>
    <property type="evidence" value="ECO:0007669"/>
    <property type="project" value="UniProtKB-UniRule"/>
</dbReference>
<feature type="binding site" evidence="7">
    <location>
        <position position="117"/>
    </location>
    <ligand>
        <name>tRNA</name>
        <dbReference type="ChEBI" id="CHEBI:17843"/>
    </ligand>
</feature>
<dbReference type="EMBL" id="CP003804">
    <property type="protein sequence ID" value="AGF47397.1"/>
    <property type="molecule type" value="Genomic_DNA"/>
</dbReference>